<evidence type="ECO:0000313" key="10">
    <source>
        <dbReference type="Proteomes" id="UP001583186"/>
    </source>
</evidence>
<keyword evidence="7 8" id="KW-0472">Membrane</keyword>
<keyword evidence="5" id="KW-1278">Translocase</keyword>
<evidence type="ECO:0000256" key="2">
    <source>
        <dbReference type="ARBA" id="ARBA00006024"/>
    </source>
</evidence>
<dbReference type="InterPro" id="IPR006121">
    <property type="entry name" value="HMA_dom"/>
</dbReference>
<protein>
    <recommendedName>
        <fullName evidence="11">HMA domain-containing protein</fullName>
    </recommendedName>
</protein>
<dbReference type="PROSITE" id="PS01047">
    <property type="entry name" value="HMA_1"/>
    <property type="match status" value="1"/>
</dbReference>
<dbReference type="InterPro" id="IPR023299">
    <property type="entry name" value="ATPase_P-typ_cyto_dom_N"/>
</dbReference>
<dbReference type="Gene3D" id="3.40.50.1000">
    <property type="entry name" value="HAD superfamily/HAD-like"/>
    <property type="match status" value="1"/>
</dbReference>
<dbReference type="Proteomes" id="UP001583186">
    <property type="component" value="Unassembled WGS sequence"/>
</dbReference>
<sequence length="542" mass="58560">MACCYIAAYCVGQLVKASQFFDLDNGIRYNDEDGIETFIRDIDNDSEKAAIPKPPAADGSNFVVSIDGMTCSACTSAVEDTVGKINGLVRIVGVLQILYWGNIAFLPGAIRALLNAATLATAFYIQVQLVPWIHKDGWGWINWEKLMSGQGISGGGGVVNMNTLISLSIVLGLAVSLCDFIFGGASTTSSPNFTTVGLTLVVVSGRYLEASSRRSAFGFFMGLYKPLHKTNYSTLHLSRQVVPASYLRSQDSIVVWPHSMIPCDCYVSDGKSLVNQSMATAAAAKRGILIDGGMDIIKRLQRSRTVIFDKTGTLTEARLNVEDLVTTPTCAVEERFAGGHPVARAVFGAGLMRLGHKNTHHVQICRNLRNVAQNAGLGVSGKVSLAADQWHSIHIGSRRYLQQSGVEDLPSSSENSSREGGVLAVYVAVDSKYAATLWLVHVGIGLYRDSTYTPMGASLVILNSRLDSASLLYRMAAITTRQFHFNLFWVFGYNLVALSMASGLVEPFGFKLTPSIAAFFMSLSSVFITAQSINVTAKLDKL</sequence>
<dbReference type="InterPro" id="IPR023214">
    <property type="entry name" value="HAD_sf"/>
</dbReference>
<feature type="transmembrane region" description="Helical" evidence="8">
    <location>
        <begin position="516"/>
        <end position="537"/>
    </location>
</feature>
<keyword evidence="10" id="KW-1185">Reference proteome</keyword>
<feature type="transmembrane region" description="Helical" evidence="8">
    <location>
        <begin position="483"/>
        <end position="504"/>
    </location>
</feature>
<dbReference type="InterPro" id="IPR018303">
    <property type="entry name" value="ATPase_P-typ_P_site"/>
</dbReference>
<dbReference type="InterPro" id="IPR008250">
    <property type="entry name" value="ATPase_P-typ_transduc_dom_A_sf"/>
</dbReference>
<dbReference type="PANTHER" id="PTHR43520:SF8">
    <property type="entry name" value="P-TYPE CU(+) TRANSPORTER"/>
    <property type="match status" value="1"/>
</dbReference>
<organism evidence="9 10">
    <name type="scientific">Sporothrix stenoceras</name>
    <dbReference type="NCBI Taxonomy" id="5173"/>
    <lineage>
        <taxon>Eukaryota</taxon>
        <taxon>Fungi</taxon>
        <taxon>Dikarya</taxon>
        <taxon>Ascomycota</taxon>
        <taxon>Pezizomycotina</taxon>
        <taxon>Sordariomycetes</taxon>
        <taxon>Sordariomycetidae</taxon>
        <taxon>Ophiostomatales</taxon>
        <taxon>Ophiostomataceae</taxon>
        <taxon>Sporothrix</taxon>
    </lineage>
</organism>
<comment type="subcellular location">
    <subcellularLocation>
        <location evidence="1">Membrane</location>
    </subcellularLocation>
</comment>
<dbReference type="InterPro" id="IPR036163">
    <property type="entry name" value="HMA_dom_sf"/>
</dbReference>
<evidence type="ECO:0000313" key="9">
    <source>
        <dbReference type="EMBL" id="KAL1899418.1"/>
    </source>
</evidence>
<keyword evidence="4" id="KW-0479">Metal-binding</keyword>
<dbReference type="Gene3D" id="3.30.70.100">
    <property type="match status" value="1"/>
</dbReference>
<reference evidence="9 10" key="1">
    <citation type="journal article" date="2024" name="IMA Fungus">
        <title>IMA Genome - F19 : A genome assembly and annotation guide to empower mycologists, including annotated draft genome sequences of Ceratocystis pirilliformis, Diaporthe australafricana, Fusarium ophioides, Paecilomyces lecythidis, and Sporothrix stenoceras.</title>
        <authorList>
            <person name="Aylward J."/>
            <person name="Wilson A.M."/>
            <person name="Visagie C.M."/>
            <person name="Spraker J."/>
            <person name="Barnes I."/>
            <person name="Buitendag C."/>
            <person name="Ceriani C."/>
            <person name="Del Mar Angel L."/>
            <person name="du Plessis D."/>
            <person name="Fuchs T."/>
            <person name="Gasser K."/>
            <person name="Kramer D."/>
            <person name="Li W."/>
            <person name="Munsamy K."/>
            <person name="Piso A."/>
            <person name="Price J.L."/>
            <person name="Sonnekus B."/>
            <person name="Thomas C."/>
            <person name="van der Nest A."/>
            <person name="van Dijk A."/>
            <person name="van Heerden A."/>
            <person name="van Vuuren N."/>
            <person name="Yilmaz N."/>
            <person name="Duong T.A."/>
            <person name="van der Merwe N.A."/>
            <person name="Wingfield M.J."/>
            <person name="Wingfield B.D."/>
        </authorList>
    </citation>
    <scope>NUCLEOTIDE SEQUENCE [LARGE SCALE GENOMIC DNA]</scope>
    <source>
        <strain evidence="9 10">CMW 5346</strain>
    </source>
</reference>
<comment type="caution">
    <text evidence="9">The sequence shown here is derived from an EMBL/GenBank/DDBJ whole genome shotgun (WGS) entry which is preliminary data.</text>
</comment>
<dbReference type="SUPFAM" id="SSF81660">
    <property type="entry name" value="Metal cation-transporting ATPase, ATP-binding domain N"/>
    <property type="match status" value="1"/>
</dbReference>
<dbReference type="PROSITE" id="PS00154">
    <property type="entry name" value="ATPASE_E1_E2"/>
    <property type="match status" value="1"/>
</dbReference>
<comment type="similarity">
    <text evidence="2">Belongs to the cation transport ATPase (P-type) (TC 3.A.3) family. Type IB subfamily.</text>
</comment>
<name>A0ABR3ZFD3_9PEZI</name>
<gene>
    <name evidence="9" type="ORF">Sste5346_002814</name>
</gene>
<dbReference type="Gene3D" id="3.40.1110.10">
    <property type="entry name" value="Calcium-transporting ATPase, cytoplasmic domain N"/>
    <property type="match status" value="1"/>
</dbReference>
<keyword evidence="3 8" id="KW-0812">Transmembrane</keyword>
<evidence type="ECO:0000256" key="3">
    <source>
        <dbReference type="ARBA" id="ARBA00022692"/>
    </source>
</evidence>
<dbReference type="Gene3D" id="2.70.150.10">
    <property type="entry name" value="Calcium-transporting ATPase, cytoplasmic transduction domain A"/>
    <property type="match status" value="1"/>
</dbReference>
<evidence type="ECO:0000256" key="7">
    <source>
        <dbReference type="ARBA" id="ARBA00023136"/>
    </source>
</evidence>
<evidence type="ECO:0008006" key="11">
    <source>
        <dbReference type="Google" id="ProtNLM"/>
    </source>
</evidence>
<keyword evidence="6 8" id="KW-1133">Transmembrane helix</keyword>
<evidence type="ECO:0000256" key="5">
    <source>
        <dbReference type="ARBA" id="ARBA00022967"/>
    </source>
</evidence>
<dbReference type="SUPFAM" id="SSF81653">
    <property type="entry name" value="Calcium ATPase, transduction domain A"/>
    <property type="match status" value="1"/>
</dbReference>
<dbReference type="EMBL" id="JAWCUI010000012">
    <property type="protein sequence ID" value="KAL1899418.1"/>
    <property type="molecule type" value="Genomic_DNA"/>
</dbReference>
<evidence type="ECO:0000256" key="6">
    <source>
        <dbReference type="ARBA" id="ARBA00022989"/>
    </source>
</evidence>
<evidence type="ECO:0000256" key="1">
    <source>
        <dbReference type="ARBA" id="ARBA00004370"/>
    </source>
</evidence>
<accession>A0ABR3ZFD3</accession>
<feature type="transmembrane region" description="Helical" evidence="8">
    <location>
        <begin position="164"/>
        <end position="185"/>
    </location>
</feature>
<proteinExistence type="inferred from homology"/>
<dbReference type="InterPro" id="IPR017969">
    <property type="entry name" value="Heavy-metal-associated_CS"/>
</dbReference>
<evidence type="ECO:0000256" key="8">
    <source>
        <dbReference type="SAM" id="Phobius"/>
    </source>
</evidence>
<dbReference type="SUPFAM" id="SSF55008">
    <property type="entry name" value="HMA, heavy metal-associated domain"/>
    <property type="match status" value="1"/>
</dbReference>
<dbReference type="CDD" id="cd00371">
    <property type="entry name" value="HMA"/>
    <property type="match status" value="1"/>
</dbReference>
<evidence type="ECO:0000256" key="4">
    <source>
        <dbReference type="ARBA" id="ARBA00022723"/>
    </source>
</evidence>
<dbReference type="PANTHER" id="PTHR43520">
    <property type="entry name" value="ATP7, ISOFORM B"/>
    <property type="match status" value="1"/>
</dbReference>